<proteinExistence type="predicted"/>
<protein>
    <submittedName>
        <fullName evidence="1">Uncharacterized protein</fullName>
    </submittedName>
</protein>
<organism evidence="1">
    <name type="scientific">marine sediment metagenome</name>
    <dbReference type="NCBI Taxonomy" id="412755"/>
    <lineage>
        <taxon>unclassified sequences</taxon>
        <taxon>metagenomes</taxon>
        <taxon>ecological metagenomes</taxon>
    </lineage>
</organism>
<reference evidence="1" key="1">
    <citation type="journal article" date="2014" name="Front. Microbiol.">
        <title>High frequency of phylogenetically diverse reductive dehalogenase-homologous genes in deep subseafloor sedimentary metagenomes.</title>
        <authorList>
            <person name="Kawai M."/>
            <person name="Futagami T."/>
            <person name="Toyoda A."/>
            <person name="Takaki Y."/>
            <person name="Nishi S."/>
            <person name="Hori S."/>
            <person name="Arai W."/>
            <person name="Tsubouchi T."/>
            <person name="Morono Y."/>
            <person name="Uchiyama I."/>
            <person name="Ito T."/>
            <person name="Fujiyama A."/>
            <person name="Inagaki F."/>
            <person name="Takami H."/>
        </authorList>
    </citation>
    <scope>NUCLEOTIDE SEQUENCE</scope>
    <source>
        <strain evidence="1">Expedition CK06-06</strain>
    </source>
</reference>
<name>X1PC04_9ZZZZ</name>
<gene>
    <name evidence="1" type="ORF">S06H3_44056</name>
</gene>
<dbReference type="AlphaFoldDB" id="X1PC04"/>
<evidence type="ECO:0000313" key="1">
    <source>
        <dbReference type="EMBL" id="GAI36540.1"/>
    </source>
</evidence>
<dbReference type="EMBL" id="BARV01027372">
    <property type="protein sequence ID" value="GAI36540.1"/>
    <property type="molecule type" value="Genomic_DNA"/>
</dbReference>
<accession>X1PC04</accession>
<feature type="non-terminal residue" evidence="1">
    <location>
        <position position="59"/>
    </location>
</feature>
<sequence length="59" mass="6742">MHPLIDKKIVDTIRETGKTSEELPDRIDILEKNNLPYDQEAENIIISGCQILSMLPHVL</sequence>
<comment type="caution">
    <text evidence="1">The sequence shown here is derived from an EMBL/GenBank/DDBJ whole genome shotgun (WGS) entry which is preliminary data.</text>
</comment>